<dbReference type="AlphaFoldDB" id="A0A6J6S080"/>
<dbReference type="Gene3D" id="3.40.50.1820">
    <property type="entry name" value="alpha/beta hydrolase"/>
    <property type="match status" value="1"/>
</dbReference>
<proteinExistence type="predicted"/>
<dbReference type="EMBL" id="CAEZXR010000357">
    <property type="protein sequence ID" value="CAB4728304.1"/>
    <property type="molecule type" value="Genomic_DNA"/>
</dbReference>
<reference evidence="2" key="1">
    <citation type="submission" date="2020-05" db="EMBL/GenBank/DDBJ databases">
        <authorList>
            <person name="Chiriac C."/>
            <person name="Salcher M."/>
            <person name="Ghai R."/>
            <person name="Kavagutti S V."/>
        </authorList>
    </citation>
    <scope>NUCLEOTIDE SEQUENCE</scope>
</reference>
<organism evidence="2">
    <name type="scientific">freshwater metagenome</name>
    <dbReference type="NCBI Taxonomy" id="449393"/>
    <lineage>
        <taxon>unclassified sequences</taxon>
        <taxon>metagenomes</taxon>
        <taxon>ecological metagenomes</taxon>
    </lineage>
</organism>
<dbReference type="InterPro" id="IPR029058">
    <property type="entry name" value="AB_hydrolase_fold"/>
</dbReference>
<sequence>MSDSTIGAFLLPPGYRRPPAAAMLREGFLVGEAGRCAVHSISERRARRSRPYAGATPARDADPVLLVPGFLAGDYSLRVLSSTLRGAGLRTYRAHMTANVGCTLNAAAMLEARLESIATKRGSRVQIVGHSLGGMLARGIAVRRPDLVSGIVTMGSPMMAPGAHHIALTAGAGALVGLSRAGIPGVMSEECVSGGCARTSFEECRLPLPEGVGFTAIYSRRDGIVDWRACIDPIARAVEVKASHIGMAVDPRVHAQVLSALQRQQVAAVASVLEVDRGVGA</sequence>
<evidence type="ECO:0000313" key="2">
    <source>
        <dbReference type="EMBL" id="CAB4728304.1"/>
    </source>
</evidence>
<protein>
    <submittedName>
        <fullName evidence="2">Unannotated protein</fullName>
    </submittedName>
</protein>
<evidence type="ECO:0000259" key="1">
    <source>
        <dbReference type="Pfam" id="PF00561"/>
    </source>
</evidence>
<dbReference type="InterPro" id="IPR000073">
    <property type="entry name" value="AB_hydrolase_1"/>
</dbReference>
<name>A0A6J6S080_9ZZZZ</name>
<dbReference type="SUPFAM" id="SSF53474">
    <property type="entry name" value="alpha/beta-Hydrolases"/>
    <property type="match status" value="1"/>
</dbReference>
<feature type="domain" description="AB hydrolase-1" evidence="1">
    <location>
        <begin position="99"/>
        <end position="161"/>
    </location>
</feature>
<dbReference type="Pfam" id="PF00561">
    <property type="entry name" value="Abhydrolase_1"/>
    <property type="match status" value="1"/>
</dbReference>
<gene>
    <name evidence="2" type="ORF">UFOPK2579_02420</name>
</gene>
<accession>A0A6J6S080</accession>